<proteinExistence type="predicted"/>
<gene>
    <name evidence="1" type="ORF">LACBIDRAFT_313490</name>
</gene>
<dbReference type="AlphaFoldDB" id="B0D047"/>
<dbReference type="SUPFAM" id="SSF51445">
    <property type="entry name" value="(Trans)glycosidases"/>
    <property type="match status" value="1"/>
</dbReference>
<sequence>MFSPTYATNAAGLNYIRFTVGASDFSANLYSLDDSSGDISFSNFNINKVLSYSILSHGGWVKDSGSMNGGSLQSKYVPAYPTYLLKAVQGFQSQGMNKNPDIPRPFEEVLLLLPFEYLR</sequence>
<dbReference type="InterPro" id="IPR017853">
    <property type="entry name" value="GH"/>
</dbReference>
<accession>B0D047</accession>
<protein>
    <submittedName>
        <fullName evidence="1">Predicted protein</fullName>
    </submittedName>
</protein>
<dbReference type="RefSeq" id="XP_001877289.1">
    <property type="nucleotide sequence ID" value="XM_001877254.1"/>
</dbReference>
<dbReference type="EMBL" id="DS547095">
    <property type="protein sequence ID" value="EDR11392.1"/>
    <property type="molecule type" value="Genomic_DNA"/>
</dbReference>
<dbReference type="OrthoDB" id="2160638at2759"/>
<dbReference type="Gene3D" id="3.20.20.80">
    <property type="entry name" value="Glycosidases"/>
    <property type="match status" value="1"/>
</dbReference>
<reference evidence="1 2" key="1">
    <citation type="journal article" date="2008" name="Nature">
        <title>The genome of Laccaria bicolor provides insights into mycorrhizal symbiosis.</title>
        <authorList>
            <person name="Martin F."/>
            <person name="Aerts A."/>
            <person name="Ahren D."/>
            <person name="Brun A."/>
            <person name="Danchin E.G.J."/>
            <person name="Duchaussoy F."/>
            <person name="Gibon J."/>
            <person name="Kohler A."/>
            <person name="Lindquist E."/>
            <person name="Pereda V."/>
            <person name="Salamov A."/>
            <person name="Shapiro H.J."/>
            <person name="Wuyts J."/>
            <person name="Blaudez D."/>
            <person name="Buee M."/>
            <person name="Brokstein P."/>
            <person name="Canbaeck B."/>
            <person name="Cohen D."/>
            <person name="Courty P.E."/>
            <person name="Coutinho P.M."/>
            <person name="Delaruelle C."/>
            <person name="Detter J.C."/>
            <person name="Deveau A."/>
            <person name="DiFazio S."/>
            <person name="Duplessis S."/>
            <person name="Fraissinet-Tachet L."/>
            <person name="Lucic E."/>
            <person name="Frey-Klett P."/>
            <person name="Fourrey C."/>
            <person name="Feussner I."/>
            <person name="Gay G."/>
            <person name="Grimwood J."/>
            <person name="Hoegger P.J."/>
            <person name="Jain P."/>
            <person name="Kilaru S."/>
            <person name="Labbe J."/>
            <person name="Lin Y.C."/>
            <person name="Legue V."/>
            <person name="Le Tacon F."/>
            <person name="Marmeisse R."/>
            <person name="Melayah D."/>
            <person name="Montanini B."/>
            <person name="Muratet M."/>
            <person name="Nehls U."/>
            <person name="Niculita-Hirzel H."/>
            <person name="Oudot-Le Secq M.P."/>
            <person name="Peter M."/>
            <person name="Quesneville H."/>
            <person name="Rajashekar B."/>
            <person name="Reich M."/>
            <person name="Rouhier N."/>
            <person name="Schmutz J."/>
            <person name="Yin T."/>
            <person name="Chalot M."/>
            <person name="Henrissat B."/>
            <person name="Kuees U."/>
            <person name="Lucas S."/>
            <person name="Van de Peer Y."/>
            <person name="Podila G.K."/>
            <person name="Polle A."/>
            <person name="Pukkila P.J."/>
            <person name="Richardson P.M."/>
            <person name="Rouze P."/>
            <person name="Sanders I.R."/>
            <person name="Stajich J.E."/>
            <person name="Tunlid A."/>
            <person name="Tuskan G."/>
            <person name="Grigoriev I.V."/>
        </authorList>
    </citation>
    <scope>NUCLEOTIDE SEQUENCE [LARGE SCALE GENOMIC DNA]</scope>
    <source>
        <strain evidence="2">S238N-H82 / ATCC MYA-4686</strain>
    </source>
</reference>
<dbReference type="InParanoid" id="B0D047"/>
<dbReference type="HOGENOM" id="CLU_2061888_0_0_1"/>
<evidence type="ECO:0000313" key="2">
    <source>
        <dbReference type="Proteomes" id="UP000001194"/>
    </source>
</evidence>
<evidence type="ECO:0000313" key="1">
    <source>
        <dbReference type="EMBL" id="EDR11392.1"/>
    </source>
</evidence>
<keyword evidence="2" id="KW-1185">Reference proteome</keyword>
<name>B0D047_LACBS</name>
<organism evidence="2">
    <name type="scientific">Laccaria bicolor (strain S238N-H82 / ATCC MYA-4686)</name>
    <name type="common">Bicoloured deceiver</name>
    <name type="synonym">Laccaria laccata var. bicolor</name>
    <dbReference type="NCBI Taxonomy" id="486041"/>
    <lineage>
        <taxon>Eukaryota</taxon>
        <taxon>Fungi</taxon>
        <taxon>Dikarya</taxon>
        <taxon>Basidiomycota</taxon>
        <taxon>Agaricomycotina</taxon>
        <taxon>Agaricomycetes</taxon>
        <taxon>Agaricomycetidae</taxon>
        <taxon>Agaricales</taxon>
        <taxon>Agaricineae</taxon>
        <taxon>Hydnangiaceae</taxon>
        <taxon>Laccaria</taxon>
    </lineage>
</organism>
<dbReference type="Proteomes" id="UP000001194">
    <property type="component" value="Unassembled WGS sequence"/>
</dbReference>
<dbReference type="KEGG" id="lbc:LACBIDRAFT_313490"/>
<dbReference type="GeneID" id="6072986"/>